<dbReference type="STRING" id="224129.A0A1W4XTQ2"/>
<dbReference type="InterPro" id="IPR004302">
    <property type="entry name" value="Cellulose/chitin-bd_N"/>
</dbReference>
<proteinExistence type="inferred from homology"/>
<evidence type="ECO:0000313" key="12">
    <source>
        <dbReference type="RefSeq" id="XP_018335843.1"/>
    </source>
</evidence>
<dbReference type="OrthoDB" id="64893at2759"/>
<keyword evidence="2" id="KW-0479">Metal-binding</keyword>
<evidence type="ECO:0000259" key="10">
    <source>
        <dbReference type="Pfam" id="PF03067"/>
    </source>
</evidence>
<evidence type="ECO:0000256" key="2">
    <source>
        <dbReference type="ARBA" id="ARBA00022723"/>
    </source>
</evidence>
<dbReference type="GeneID" id="108744522"/>
<dbReference type="Pfam" id="PF03067">
    <property type="entry name" value="LPMO_10"/>
    <property type="match status" value="1"/>
</dbReference>
<keyword evidence="8" id="KW-1133">Transmembrane helix</keyword>
<dbReference type="Proteomes" id="UP000192223">
    <property type="component" value="Unplaced"/>
</dbReference>
<dbReference type="PANTHER" id="PTHR36575">
    <property type="entry name" value="BINDING PROTEIN, PUTATIVE (AFU_ORTHOLOGUE AFUA_1G14430)-RELATED"/>
    <property type="match status" value="1"/>
</dbReference>
<gene>
    <name evidence="12" type="primary">LOC108744522</name>
</gene>
<feature type="transmembrane region" description="Helical" evidence="8">
    <location>
        <begin position="263"/>
        <end position="285"/>
    </location>
</feature>
<feature type="compositionally biased region" description="Polar residues" evidence="7">
    <location>
        <begin position="305"/>
        <end position="328"/>
    </location>
</feature>
<keyword evidence="3" id="KW-0186">Copper</keyword>
<sequence length="359" mass="40120">MKAFIFVPLLCFLIPLADGHGRLIEPPSRASAWRYGFDTPHNYNDHELFCGGFSRQWIQNGGKCGVCGDAWDSKLPRPHEYGGTYGQGVIVRKYNPGGIMNIRVELTANHNGYFIFSLCPDYKNTTQYCLDKNILTLAKPQSDVEHKSVKYYPKEGNRVYEIKYRLPKMSCEHCVLQWRYIAGNNWGQCPNGTEAVGCGPQEEFRACADVTISGKNVPEMTPPIETTPPVYVPTTATQYPAVPTTTVVVPTELPTPEESYNPIVAIFISVITFLVVSLILFLLYIHYYQIGGRIKGWIKGDDSDTVSSQNTKSGGTLRSINFTNNNGQFPKAPPRTKKGKIKLTEDSMEEINLNEDSVA</sequence>
<evidence type="ECO:0000256" key="1">
    <source>
        <dbReference type="ARBA" id="ARBA00001973"/>
    </source>
</evidence>
<dbReference type="KEGG" id="apln:108744522"/>
<keyword evidence="9" id="KW-0732">Signal</keyword>
<protein>
    <submittedName>
        <fullName evidence="12">Uncharacterized protein LOC108744522 isoform X1</fullName>
    </submittedName>
</protein>
<reference evidence="12" key="1">
    <citation type="submission" date="2025-08" db="UniProtKB">
        <authorList>
            <consortium name="RefSeq"/>
        </authorList>
    </citation>
    <scope>IDENTIFICATION</scope>
    <source>
        <tissue evidence="12">Entire body</tissue>
    </source>
</reference>
<dbReference type="AlphaFoldDB" id="A0A1W4XTQ2"/>
<keyword evidence="8" id="KW-0472">Membrane</keyword>
<feature type="domain" description="Chitin-binding type-4" evidence="10">
    <location>
        <begin position="20"/>
        <end position="210"/>
    </location>
</feature>
<evidence type="ECO:0000256" key="9">
    <source>
        <dbReference type="SAM" id="SignalP"/>
    </source>
</evidence>
<keyword evidence="11" id="KW-1185">Reference proteome</keyword>
<comment type="cofactor">
    <cofactor evidence="1">
        <name>Cu(2+)</name>
        <dbReference type="ChEBI" id="CHEBI:29036"/>
    </cofactor>
</comment>
<evidence type="ECO:0000256" key="5">
    <source>
        <dbReference type="ARBA" id="ARBA00023180"/>
    </source>
</evidence>
<feature type="signal peptide" evidence="9">
    <location>
        <begin position="1"/>
        <end position="19"/>
    </location>
</feature>
<dbReference type="RefSeq" id="XP_018335843.1">
    <property type="nucleotide sequence ID" value="XM_018480341.2"/>
</dbReference>
<evidence type="ECO:0000256" key="6">
    <source>
        <dbReference type="ARBA" id="ARBA00034311"/>
    </source>
</evidence>
<dbReference type="PANTHER" id="PTHR36575:SF2">
    <property type="entry name" value="CHITIN-BINDING TYPE-4 DOMAIN-CONTAINING PROTEIN-RELATED"/>
    <property type="match status" value="1"/>
</dbReference>
<dbReference type="InParanoid" id="A0A1W4XTQ2"/>
<accession>A0A1W4XTQ2</accession>
<evidence type="ECO:0000256" key="4">
    <source>
        <dbReference type="ARBA" id="ARBA00023157"/>
    </source>
</evidence>
<evidence type="ECO:0000256" key="3">
    <source>
        <dbReference type="ARBA" id="ARBA00023008"/>
    </source>
</evidence>
<name>A0A1W4XTQ2_AGRPL</name>
<feature type="region of interest" description="Disordered" evidence="7">
    <location>
        <begin position="302"/>
        <end position="344"/>
    </location>
</feature>
<evidence type="ECO:0000313" key="11">
    <source>
        <dbReference type="Proteomes" id="UP000192223"/>
    </source>
</evidence>
<dbReference type="InterPro" id="IPR052282">
    <property type="entry name" value="Starch-active_LPMO"/>
</dbReference>
<keyword evidence="8" id="KW-0812">Transmembrane</keyword>
<feature type="chain" id="PRO_5010748347" evidence="9">
    <location>
        <begin position="20"/>
        <end position="359"/>
    </location>
</feature>
<comment type="similarity">
    <text evidence="6">Belongs to the polysaccharide monooxygenase AA13 family.</text>
</comment>
<evidence type="ECO:0000256" key="8">
    <source>
        <dbReference type="SAM" id="Phobius"/>
    </source>
</evidence>
<dbReference type="GO" id="GO:0046872">
    <property type="term" value="F:metal ion binding"/>
    <property type="evidence" value="ECO:0007669"/>
    <property type="project" value="UniProtKB-KW"/>
</dbReference>
<evidence type="ECO:0000256" key="7">
    <source>
        <dbReference type="SAM" id="MobiDB-lite"/>
    </source>
</evidence>
<keyword evidence="4" id="KW-1015">Disulfide bond</keyword>
<keyword evidence="5" id="KW-0325">Glycoprotein</keyword>
<organism evidence="11 12">
    <name type="scientific">Agrilus planipennis</name>
    <name type="common">Emerald ash borer</name>
    <name type="synonym">Agrilus marcopoli</name>
    <dbReference type="NCBI Taxonomy" id="224129"/>
    <lineage>
        <taxon>Eukaryota</taxon>
        <taxon>Metazoa</taxon>
        <taxon>Ecdysozoa</taxon>
        <taxon>Arthropoda</taxon>
        <taxon>Hexapoda</taxon>
        <taxon>Insecta</taxon>
        <taxon>Pterygota</taxon>
        <taxon>Neoptera</taxon>
        <taxon>Endopterygota</taxon>
        <taxon>Coleoptera</taxon>
        <taxon>Polyphaga</taxon>
        <taxon>Elateriformia</taxon>
        <taxon>Buprestoidea</taxon>
        <taxon>Buprestidae</taxon>
        <taxon>Agrilinae</taxon>
        <taxon>Agrilus</taxon>
    </lineage>
</organism>